<feature type="domain" description="ABC transmembrane type-1" evidence="11">
    <location>
        <begin position="17"/>
        <end position="300"/>
    </location>
</feature>
<organism evidence="12 13">
    <name type="scientific">Saliterribacillus persicus</name>
    <dbReference type="NCBI Taxonomy" id="930114"/>
    <lineage>
        <taxon>Bacteria</taxon>
        <taxon>Bacillati</taxon>
        <taxon>Bacillota</taxon>
        <taxon>Bacilli</taxon>
        <taxon>Bacillales</taxon>
        <taxon>Bacillaceae</taxon>
        <taxon>Saliterribacillus</taxon>
    </lineage>
</organism>
<dbReference type="InterPro" id="IPR036640">
    <property type="entry name" value="ABC1_TM_sf"/>
</dbReference>
<dbReference type="PANTHER" id="PTHR43394:SF1">
    <property type="entry name" value="ATP-BINDING CASSETTE SUB-FAMILY B MEMBER 10, MITOCHONDRIAL"/>
    <property type="match status" value="1"/>
</dbReference>
<dbReference type="CDD" id="cd18584">
    <property type="entry name" value="ABC_6TM_AarD_CydD"/>
    <property type="match status" value="1"/>
</dbReference>
<feature type="transmembrane region" description="Helical" evidence="9">
    <location>
        <begin position="236"/>
        <end position="257"/>
    </location>
</feature>
<dbReference type="EMBL" id="QPJJ01000005">
    <property type="protein sequence ID" value="RCW71985.1"/>
    <property type="molecule type" value="Genomic_DNA"/>
</dbReference>
<dbReference type="InterPro" id="IPR014216">
    <property type="entry name" value="ABC_transptr_CydD"/>
</dbReference>
<reference evidence="12 13" key="1">
    <citation type="submission" date="2018-07" db="EMBL/GenBank/DDBJ databases">
        <title>Genomic Encyclopedia of Type Strains, Phase IV (KMG-IV): sequencing the most valuable type-strain genomes for metagenomic binning, comparative biology and taxonomic classification.</title>
        <authorList>
            <person name="Goeker M."/>
        </authorList>
    </citation>
    <scope>NUCLEOTIDE SEQUENCE [LARGE SCALE GENOMIC DNA]</scope>
    <source>
        <strain evidence="12 13">DSM 27696</strain>
    </source>
</reference>
<dbReference type="SMART" id="SM00382">
    <property type="entry name" value="AAA"/>
    <property type="match status" value="1"/>
</dbReference>
<dbReference type="Pfam" id="PF00664">
    <property type="entry name" value="ABC_membrane"/>
    <property type="match status" value="1"/>
</dbReference>
<evidence type="ECO:0000313" key="13">
    <source>
        <dbReference type="Proteomes" id="UP000252585"/>
    </source>
</evidence>
<keyword evidence="5" id="KW-0547">Nucleotide-binding</keyword>
<dbReference type="InterPro" id="IPR039421">
    <property type="entry name" value="Type_1_exporter"/>
</dbReference>
<dbReference type="Proteomes" id="UP000252585">
    <property type="component" value="Unassembled WGS sequence"/>
</dbReference>
<keyword evidence="4 9" id="KW-0812">Transmembrane</keyword>
<sequence>MDEVKDWQWKERKSKQLMLFFSLLLALSIIVQAYLMVRIIDQIFIVQAAFGDIVLELILLILAFIIRVIIDHLLFRVGNKTAKKNKIAARSALIKKYKQTPIHIQGKTQIGEKTNTFLHAVDEINDYFSMYLPQTRKSTTIPLVLWMVILIIHFQSALILLLTAPFIPLFMILIGLQTKKKSEEQLDELAKYSSKFLDVLQGITSLKIYNQSNKTKISLHNSSESFKQATMSILKIAFMNSFMLEVIAMLGIGIVALELAIQLIFYQSVSFFSAFFILVLVPEFFASLRELGSAFHQGKSSQGAIAKIEDALNNSEETEDKWENMYDLPDHQVRLASFDLHYSFQTSNFSLKDLNFDFKNYRKVAIIGKSGAGKTTLLNLLAGLITPTSGSVLVNDKKLTAYKESQWFEKIAYITQNPTILNETLRENLTFGNETVTEQDLIQVIEQVGLKELIDSFPNGLETKVGEGGRGLSGGEMQRVAIARAFLKQPAIVFLDEPTTGLDVKTEKILQNSIKEFEKNTTIIMVAHRLHTIQDADHILLLDDGELIAKGDHPSLLSSSIEYKEMIQAGKEG</sequence>
<dbReference type="PROSITE" id="PS00211">
    <property type="entry name" value="ABC_TRANSPORTER_1"/>
    <property type="match status" value="1"/>
</dbReference>
<feature type="transmembrane region" description="Helical" evidence="9">
    <location>
        <begin position="263"/>
        <end position="281"/>
    </location>
</feature>
<evidence type="ECO:0000259" key="11">
    <source>
        <dbReference type="PROSITE" id="PS50929"/>
    </source>
</evidence>
<evidence type="ECO:0000256" key="4">
    <source>
        <dbReference type="ARBA" id="ARBA00022692"/>
    </source>
</evidence>
<dbReference type="GO" id="GO:0005886">
    <property type="term" value="C:plasma membrane"/>
    <property type="evidence" value="ECO:0007669"/>
    <property type="project" value="UniProtKB-SubCell"/>
</dbReference>
<dbReference type="NCBIfam" id="TIGR02857">
    <property type="entry name" value="CydD"/>
    <property type="match status" value="1"/>
</dbReference>
<dbReference type="PROSITE" id="PS50929">
    <property type="entry name" value="ABC_TM1F"/>
    <property type="match status" value="1"/>
</dbReference>
<dbReference type="AlphaFoldDB" id="A0A368XVR7"/>
<evidence type="ECO:0000256" key="7">
    <source>
        <dbReference type="ARBA" id="ARBA00022989"/>
    </source>
</evidence>
<keyword evidence="2" id="KW-0813">Transport</keyword>
<evidence type="ECO:0000313" key="12">
    <source>
        <dbReference type="EMBL" id="RCW71985.1"/>
    </source>
</evidence>
<dbReference type="OrthoDB" id="9806127at2"/>
<keyword evidence="6 12" id="KW-0067">ATP-binding</keyword>
<evidence type="ECO:0000256" key="9">
    <source>
        <dbReference type="SAM" id="Phobius"/>
    </source>
</evidence>
<dbReference type="RefSeq" id="WP_114352536.1">
    <property type="nucleotide sequence ID" value="NZ_QPJJ01000005.1"/>
</dbReference>
<dbReference type="InterPro" id="IPR003439">
    <property type="entry name" value="ABC_transporter-like_ATP-bd"/>
</dbReference>
<dbReference type="PANTHER" id="PTHR43394">
    <property type="entry name" value="ATP-DEPENDENT PERMEASE MDL1, MITOCHONDRIAL"/>
    <property type="match status" value="1"/>
</dbReference>
<keyword evidence="7 9" id="KW-1133">Transmembrane helix</keyword>
<evidence type="ECO:0000256" key="8">
    <source>
        <dbReference type="ARBA" id="ARBA00023136"/>
    </source>
</evidence>
<dbReference type="GO" id="GO:0016887">
    <property type="term" value="F:ATP hydrolysis activity"/>
    <property type="evidence" value="ECO:0007669"/>
    <property type="project" value="InterPro"/>
</dbReference>
<evidence type="ECO:0000256" key="2">
    <source>
        <dbReference type="ARBA" id="ARBA00022448"/>
    </source>
</evidence>
<dbReference type="Gene3D" id="3.40.50.300">
    <property type="entry name" value="P-loop containing nucleotide triphosphate hydrolases"/>
    <property type="match status" value="1"/>
</dbReference>
<feature type="domain" description="ABC transporter" evidence="10">
    <location>
        <begin position="335"/>
        <end position="569"/>
    </location>
</feature>
<gene>
    <name evidence="12" type="ORF">DFR57_105170</name>
</gene>
<feature type="transmembrane region" description="Helical" evidence="9">
    <location>
        <begin position="17"/>
        <end position="37"/>
    </location>
</feature>
<dbReference type="InterPro" id="IPR017871">
    <property type="entry name" value="ABC_transporter-like_CS"/>
</dbReference>
<keyword evidence="8 9" id="KW-0472">Membrane</keyword>
<accession>A0A368XVR7</accession>
<dbReference type="SUPFAM" id="SSF90123">
    <property type="entry name" value="ABC transporter transmembrane region"/>
    <property type="match status" value="1"/>
</dbReference>
<keyword evidence="13" id="KW-1185">Reference proteome</keyword>
<dbReference type="InterPro" id="IPR003593">
    <property type="entry name" value="AAA+_ATPase"/>
</dbReference>
<evidence type="ECO:0000256" key="6">
    <source>
        <dbReference type="ARBA" id="ARBA00022840"/>
    </source>
</evidence>
<evidence type="ECO:0000256" key="3">
    <source>
        <dbReference type="ARBA" id="ARBA00022475"/>
    </source>
</evidence>
<dbReference type="GO" id="GO:0005524">
    <property type="term" value="F:ATP binding"/>
    <property type="evidence" value="ECO:0007669"/>
    <property type="project" value="UniProtKB-KW"/>
</dbReference>
<evidence type="ECO:0000256" key="1">
    <source>
        <dbReference type="ARBA" id="ARBA00004651"/>
    </source>
</evidence>
<dbReference type="Gene3D" id="1.20.1560.10">
    <property type="entry name" value="ABC transporter type 1, transmembrane domain"/>
    <property type="match status" value="1"/>
</dbReference>
<keyword evidence="3" id="KW-1003">Cell membrane</keyword>
<protein>
    <submittedName>
        <fullName evidence="12">ATP-binding cassette subfamily C protein CydD</fullName>
    </submittedName>
</protein>
<dbReference type="GO" id="GO:0042883">
    <property type="term" value="P:cysteine transport"/>
    <property type="evidence" value="ECO:0007669"/>
    <property type="project" value="InterPro"/>
</dbReference>
<dbReference type="Pfam" id="PF00005">
    <property type="entry name" value="ABC_tran"/>
    <property type="match status" value="1"/>
</dbReference>
<feature type="transmembrane region" description="Helical" evidence="9">
    <location>
        <begin position="143"/>
        <end position="176"/>
    </location>
</feature>
<dbReference type="InterPro" id="IPR011527">
    <property type="entry name" value="ABC1_TM_dom"/>
</dbReference>
<dbReference type="InterPro" id="IPR027417">
    <property type="entry name" value="P-loop_NTPase"/>
</dbReference>
<evidence type="ECO:0000259" key="10">
    <source>
        <dbReference type="PROSITE" id="PS50893"/>
    </source>
</evidence>
<proteinExistence type="predicted"/>
<name>A0A368XVR7_9BACI</name>
<comment type="caution">
    <text evidence="12">The sequence shown here is derived from an EMBL/GenBank/DDBJ whole genome shotgun (WGS) entry which is preliminary data.</text>
</comment>
<comment type="subcellular location">
    <subcellularLocation>
        <location evidence="1">Cell membrane</location>
        <topology evidence="1">Multi-pass membrane protein</topology>
    </subcellularLocation>
</comment>
<dbReference type="FunFam" id="3.40.50.300:FF:000854">
    <property type="entry name" value="Multidrug ABC transporter ATP-binding protein"/>
    <property type="match status" value="1"/>
</dbReference>
<evidence type="ECO:0000256" key="5">
    <source>
        <dbReference type="ARBA" id="ARBA00022741"/>
    </source>
</evidence>
<dbReference type="GO" id="GO:0015421">
    <property type="term" value="F:ABC-type oligopeptide transporter activity"/>
    <property type="evidence" value="ECO:0007669"/>
    <property type="project" value="TreeGrafter"/>
</dbReference>
<feature type="transmembrane region" description="Helical" evidence="9">
    <location>
        <begin position="49"/>
        <end position="70"/>
    </location>
</feature>
<dbReference type="PROSITE" id="PS50893">
    <property type="entry name" value="ABC_TRANSPORTER_2"/>
    <property type="match status" value="1"/>
</dbReference>
<dbReference type="SUPFAM" id="SSF52540">
    <property type="entry name" value="P-loop containing nucleoside triphosphate hydrolases"/>
    <property type="match status" value="1"/>
</dbReference>